<protein>
    <submittedName>
        <fullName evidence="2">Transposase</fullName>
    </submittedName>
</protein>
<accession>A0A5E5BLP9</accession>
<dbReference type="EMBL" id="CABPSR010000027">
    <property type="protein sequence ID" value="VVE85433.1"/>
    <property type="molecule type" value="Genomic_DNA"/>
</dbReference>
<evidence type="ECO:0000259" key="1">
    <source>
        <dbReference type="PROSITE" id="PS50532"/>
    </source>
</evidence>
<evidence type="ECO:0000313" key="2">
    <source>
        <dbReference type="EMBL" id="VVE85433.1"/>
    </source>
</evidence>
<evidence type="ECO:0000313" key="3">
    <source>
        <dbReference type="Proteomes" id="UP000335538"/>
    </source>
</evidence>
<name>A0A5E5BLP9_9BURK</name>
<proteinExistence type="predicted"/>
<organism evidence="2 3">
    <name type="scientific">Pandoraea sputorum</name>
    <dbReference type="NCBI Taxonomy" id="93222"/>
    <lineage>
        <taxon>Bacteria</taxon>
        <taxon>Pseudomonadati</taxon>
        <taxon>Pseudomonadota</taxon>
        <taxon>Betaproteobacteria</taxon>
        <taxon>Burkholderiales</taxon>
        <taxon>Burkholderiaceae</taxon>
        <taxon>Pandoraea</taxon>
    </lineage>
</organism>
<feature type="domain" description="HTH IS408-type" evidence="1">
    <location>
        <begin position="11"/>
        <end position="93"/>
    </location>
</feature>
<sequence>MPAHRTAMRKNKDVLRLKWTCHLSDRQVSGALGVGAGTITQYLQVASSAGLDWAKVEQFSEAELEQLLINGTVPTTAAGKRIEPDCAWIQRELRRKGKRSIHTVL</sequence>
<dbReference type="AlphaFoldDB" id="A0A5E5BLP9"/>
<dbReference type="PROSITE" id="PS50532">
    <property type="entry name" value="HTH_IS408"/>
    <property type="match status" value="1"/>
</dbReference>
<gene>
    <name evidence="2" type="ORF">PSP31121_05251</name>
</gene>
<dbReference type="Proteomes" id="UP000335538">
    <property type="component" value="Unassembled WGS sequence"/>
</dbReference>
<reference evidence="2 3" key="1">
    <citation type="submission" date="2019-08" db="EMBL/GenBank/DDBJ databases">
        <authorList>
            <person name="Peeters C."/>
        </authorList>
    </citation>
    <scope>NUCLEOTIDE SEQUENCE [LARGE SCALE GENOMIC DNA]</scope>
    <source>
        <strain evidence="2 3">LMG 31121</strain>
    </source>
</reference>
<dbReference type="InterPro" id="IPR017895">
    <property type="entry name" value="HTH_IS408/IS1162_type"/>
</dbReference>